<dbReference type="PANTHER" id="PTHR11786:SF3">
    <property type="entry name" value="ARYLAMINE N-ACETYLTRANSFERASE"/>
    <property type="match status" value="1"/>
</dbReference>
<dbReference type="EC" id="2.3.1.5" evidence="2"/>
<accession>C1BXY8</accession>
<evidence type="ECO:0000256" key="1">
    <source>
        <dbReference type="ARBA" id="ARBA00006547"/>
    </source>
</evidence>
<reference evidence="5" key="1">
    <citation type="journal article" date="2010" name="BMC Genomics">
        <title>Salmo salar and Esox lucius full-length cDNA sequences reveal changes in evolutionary pressures on a post-tetraploidization genome.</title>
        <authorList>
            <person name="Leong J.S."/>
            <person name="Jantzen S.G."/>
            <person name="von Schalburg K.R."/>
            <person name="Cooper G.A."/>
            <person name="Messmer A.M."/>
            <person name="Liao N.Y."/>
            <person name="Munro S."/>
            <person name="Moore R."/>
            <person name="Holt R.A."/>
            <person name="Jones S.J."/>
            <person name="Davidson W.S."/>
            <person name="Koop B.F."/>
        </authorList>
    </citation>
    <scope>NUCLEOTIDE SEQUENCE</scope>
    <source>
        <tissue evidence="5">Head kidney</tissue>
    </source>
</reference>
<dbReference type="InterPro" id="IPR053710">
    <property type="entry name" value="Arylamine_NAT_domain_sf"/>
</dbReference>
<reference evidence="5" key="2">
    <citation type="submission" date="2010-07" db="EMBL/GenBank/DDBJ databases">
        <title>Esox lucius ESTs and full-length cDNAs.</title>
        <authorList>
            <consortium name="cGRASP (B.F. Koop &amp; W.S. Davidson)"/>
            <person name="Leong J."/>
            <person name="Jantzen S."/>
            <person name="Cooper G."/>
            <person name="Davidson W.S."/>
            <person name="Koop B.F."/>
        </authorList>
    </citation>
    <scope>NUCLEOTIDE SEQUENCE</scope>
    <source>
        <tissue evidence="5">Head kidney</tissue>
    </source>
</reference>
<protein>
    <recommendedName>
        <fullName evidence="2">arylamine N-acetyltransferase</fullName>
        <ecNumber evidence="2">2.3.1.5</ecNumber>
    </recommendedName>
</protein>
<evidence type="ECO:0000313" key="5">
    <source>
        <dbReference type="EMBL" id="ACO13891.1"/>
    </source>
</evidence>
<dbReference type="AlphaFoldDB" id="C1BXY8"/>
<dbReference type="SUPFAM" id="SSF54001">
    <property type="entry name" value="Cysteine proteinases"/>
    <property type="match status" value="1"/>
</dbReference>
<evidence type="ECO:0000256" key="2">
    <source>
        <dbReference type="ARBA" id="ARBA00012701"/>
    </source>
</evidence>
<evidence type="ECO:0000256" key="3">
    <source>
        <dbReference type="ARBA" id="ARBA00023315"/>
    </source>
</evidence>
<gene>
    <name evidence="5" type="primary">ARY2</name>
</gene>
<dbReference type="KEGG" id="els:105019632"/>
<organism evidence="5">
    <name type="scientific">Esox lucius</name>
    <name type="common">Northern pike</name>
    <dbReference type="NCBI Taxonomy" id="8010"/>
    <lineage>
        <taxon>Eukaryota</taxon>
        <taxon>Metazoa</taxon>
        <taxon>Chordata</taxon>
        <taxon>Craniata</taxon>
        <taxon>Vertebrata</taxon>
        <taxon>Euteleostomi</taxon>
        <taxon>Actinopterygii</taxon>
        <taxon>Neopterygii</taxon>
        <taxon>Teleostei</taxon>
        <taxon>Protacanthopterygii</taxon>
        <taxon>Esociformes</taxon>
        <taxon>Esocidae</taxon>
        <taxon>Esox</taxon>
    </lineage>
</organism>
<dbReference type="PANTHER" id="PTHR11786">
    <property type="entry name" value="N-HYDROXYARYLAMINE O-ACETYLTRANSFERASE"/>
    <property type="match status" value="1"/>
</dbReference>
<dbReference type="Gene3D" id="3.30.2140.20">
    <property type="match status" value="1"/>
</dbReference>
<comment type="similarity">
    <text evidence="1 4">Belongs to the arylamine N-acetyltransferase family.</text>
</comment>
<sequence length="283" mass="32500">MDPQKYLLRIGCNAVPTRQTPTLDTLRRVHRCHLMAVPFENLTIHSQGRVLLALPDLYHKIVVRHRGGFCFENNGLFSWLLTEMGFDVAILSGQVKNAITGRYGLPFDHLISMVTLGGQRWLCDVGFGGAGFEFPISLETAELQKQGHRMYRIRQEGKMHFLEWQDEERSETRIWAELYRFTLNPQSREDFTEMCNYHQSSPSSIFFCKSLCSILKPNGRLTYMGHRLITSHFPSGESGNVTKTVRELTDEDIPDILKEDFGIELDFPLVPKDEAITPPTIMY</sequence>
<dbReference type="EMBL" id="BT079467">
    <property type="protein sequence ID" value="ACO13891.1"/>
    <property type="molecule type" value="mRNA"/>
</dbReference>
<dbReference type="InterPro" id="IPR038765">
    <property type="entry name" value="Papain-like_cys_pep_sf"/>
</dbReference>
<dbReference type="GeneID" id="105019632"/>
<dbReference type="InterPro" id="IPR001447">
    <property type="entry name" value="Arylamine_N-AcTrfase"/>
</dbReference>
<dbReference type="RefSeq" id="NP_001297975.1">
    <property type="nucleotide sequence ID" value="NM_001311046.1"/>
</dbReference>
<proteinExistence type="evidence at transcript level"/>
<dbReference type="Pfam" id="PF00797">
    <property type="entry name" value="Acetyltransf_2"/>
    <property type="match status" value="1"/>
</dbReference>
<keyword evidence="4 5" id="KW-0808">Transferase</keyword>
<keyword evidence="3 4" id="KW-0012">Acyltransferase</keyword>
<name>C1BXY8_ESOLU</name>
<dbReference type="PRINTS" id="PR01543">
    <property type="entry name" value="ANATRNSFRASE"/>
</dbReference>
<evidence type="ECO:0000256" key="4">
    <source>
        <dbReference type="RuleBase" id="RU003452"/>
    </source>
</evidence>
<dbReference type="GO" id="GO:0004060">
    <property type="term" value="F:arylamine N-acetyltransferase activity"/>
    <property type="evidence" value="ECO:0007669"/>
    <property type="project" value="UniProtKB-EC"/>
</dbReference>
<dbReference type="OrthoDB" id="10260017at2759"/>